<keyword evidence="2" id="KW-0805">Transcription regulation</keyword>
<keyword evidence="1 5" id="KW-0597">Phosphoprotein</keyword>
<dbReference type="Gene3D" id="3.40.50.2300">
    <property type="match status" value="1"/>
</dbReference>
<dbReference type="InterPro" id="IPR011006">
    <property type="entry name" value="CheY-like_superfamily"/>
</dbReference>
<accession>A0ABP4IGK5</accession>
<comment type="caution">
    <text evidence="8">The sequence shown here is derived from an EMBL/GenBank/DDBJ whole genome shotgun (WGS) entry which is preliminary data.</text>
</comment>
<feature type="domain" description="Response regulatory" evidence="7">
    <location>
        <begin position="8"/>
        <end position="124"/>
    </location>
</feature>
<evidence type="ECO:0000256" key="2">
    <source>
        <dbReference type="ARBA" id="ARBA00023015"/>
    </source>
</evidence>
<feature type="modified residue" description="4-aspartylphosphate" evidence="5">
    <location>
        <position position="59"/>
    </location>
</feature>
<dbReference type="PROSITE" id="PS50110">
    <property type="entry name" value="RESPONSE_REGULATORY"/>
    <property type="match status" value="1"/>
</dbReference>
<dbReference type="InterPro" id="IPR039420">
    <property type="entry name" value="WalR-like"/>
</dbReference>
<evidence type="ECO:0000256" key="3">
    <source>
        <dbReference type="ARBA" id="ARBA00023125"/>
    </source>
</evidence>
<dbReference type="EMBL" id="BAAAJK010000007">
    <property type="protein sequence ID" value="GAA1386860.1"/>
    <property type="molecule type" value="Genomic_DNA"/>
</dbReference>
<dbReference type="CDD" id="cd17535">
    <property type="entry name" value="REC_NarL-like"/>
    <property type="match status" value="1"/>
</dbReference>
<dbReference type="InterPro" id="IPR058245">
    <property type="entry name" value="NreC/VraR/RcsB-like_REC"/>
</dbReference>
<dbReference type="InterPro" id="IPR001789">
    <property type="entry name" value="Sig_transdc_resp-reg_receiver"/>
</dbReference>
<evidence type="ECO:0000256" key="1">
    <source>
        <dbReference type="ARBA" id="ARBA00022553"/>
    </source>
</evidence>
<dbReference type="SUPFAM" id="SSF52172">
    <property type="entry name" value="CheY-like"/>
    <property type="match status" value="1"/>
</dbReference>
<evidence type="ECO:0000259" key="7">
    <source>
        <dbReference type="PROSITE" id="PS50110"/>
    </source>
</evidence>
<evidence type="ECO:0000256" key="4">
    <source>
        <dbReference type="ARBA" id="ARBA00023163"/>
    </source>
</evidence>
<dbReference type="SMART" id="SM00448">
    <property type="entry name" value="REC"/>
    <property type="match status" value="1"/>
</dbReference>
<organism evidence="8 9">
    <name type="scientific">Pseudonocardia kongjuensis</name>
    <dbReference type="NCBI Taxonomy" id="102227"/>
    <lineage>
        <taxon>Bacteria</taxon>
        <taxon>Bacillati</taxon>
        <taxon>Actinomycetota</taxon>
        <taxon>Actinomycetes</taxon>
        <taxon>Pseudonocardiales</taxon>
        <taxon>Pseudonocardiaceae</taxon>
        <taxon>Pseudonocardia</taxon>
    </lineage>
</organism>
<dbReference type="Pfam" id="PF00196">
    <property type="entry name" value="GerE"/>
    <property type="match status" value="1"/>
</dbReference>
<evidence type="ECO:0000313" key="9">
    <source>
        <dbReference type="Proteomes" id="UP001501414"/>
    </source>
</evidence>
<evidence type="ECO:0000313" key="8">
    <source>
        <dbReference type="EMBL" id="GAA1386860.1"/>
    </source>
</evidence>
<sequence length="224" mass="22863">MTESSRVRVLVADDHPTVRYGLRAVLGSDPSVQLVGEAGAGEQAVALAAETVPDVVLMDVTMPGLNGIEATRRILGATPSVRIVMLTMYDDSASVLAAIRAGARGYLLKGADRDEILRAVHAAAGGAGVFAAAATEHLAARVTGARTPGAAAGGLPGLTERERELLDLMARGLTNAAIADRFRISPKTVRNHTSTIVAKLGEQGRAGAVARARAAGLGGPDEAG</sequence>
<dbReference type="SMART" id="SM00421">
    <property type="entry name" value="HTH_LUXR"/>
    <property type="match status" value="1"/>
</dbReference>
<keyword evidence="9" id="KW-1185">Reference proteome</keyword>
<dbReference type="InterPro" id="IPR000792">
    <property type="entry name" value="Tscrpt_reg_LuxR_C"/>
</dbReference>
<dbReference type="Proteomes" id="UP001501414">
    <property type="component" value="Unassembled WGS sequence"/>
</dbReference>
<dbReference type="InterPro" id="IPR016032">
    <property type="entry name" value="Sig_transdc_resp-reg_C-effctor"/>
</dbReference>
<reference evidence="9" key="1">
    <citation type="journal article" date="2019" name="Int. J. Syst. Evol. Microbiol.">
        <title>The Global Catalogue of Microorganisms (GCM) 10K type strain sequencing project: providing services to taxonomists for standard genome sequencing and annotation.</title>
        <authorList>
            <consortium name="The Broad Institute Genomics Platform"/>
            <consortium name="The Broad Institute Genome Sequencing Center for Infectious Disease"/>
            <person name="Wu L."/>
            <person name="Ma J."/>
        </authorList>
    </citation>
    <scope>NUCLEOTIDE SEQUENCE [LARGE SCALE GENOMIC DNA]</scope>
    <source>
        <strain evidence="9">JCM 11896</strain>
    </source>
</reference>
<name>A0ABP4IGK5_9PSEU</name>
<dbReference type="PROSITE" id="PS50043">
    <property type="entry name" value="HTH_LUXR_2"/>
    <property type="match status" value="1"/>
</dbReference>
<evidence type="ECO:0000259" key="6">
    <source>
        <dbReference type="PROSITE" id="PS50043"/>
    </source>
</evidence>
<proteinExistence type="predicted"/>
<dbReference type="PANTHER" id="PTHR43214">
    <property type="entry name" value="TWO-COMPONENT RESPONSE REGULATOR"/>
    <property type="match status" value="1"/>
</dbReference>
<gene>
    <name evidence="8" type="ORF">GCM10009613_21500</name>
</gene>
<keyword evidence="4" id="KW-0804">Transcription</keyword>
<dbReference type="SUPFAM" id="SSF46894">
    <property type="entry name" value="C-terminal effector domain of the bipartite response regulators"/>
    <property type="match status" value="1"/>
</dbReference>
<dbReference type="RefSeq" id="WP_344021038.1">
    <property type="nucleotide sequence ID" value="NZ_BAAAJK010000007.1"/>
</dbReference>
<dbReference type="Pfam" id="PF00072">
    <property type="entry name" value="Response_reg"/>
    <property type="match status" value="1"/>
</dbReference>
<dbReference type="PRINTS" id="PR00038">
    <property type="entry name" value="HTHLUXR"/>
</dbReference>
<feature type="domain" description="HTH luxR-type" evidence="6">
    <location>
        <begin position="151"/>
        <end position="216"/>
    </location>
</feature>
<dbReference type="CDD" id="cd06170">
    <property type="entry name" value="LuxR_C_like"/>
    <property type="match status" value="1"/>
</dbReference>
<dbReference type="PANTHER" id="PTHR43214:SF24">
    <property type="entry name" value="TRANSCRIPTIONAL REGULATORY PROTEIN NARL-RELATED"/>
    <property type="match status" value="1"/>
</dbReference>
<evidence type="ECO:0000256" key="5">
    <source>
        <dbReference type="PROSITE-ProRule" id="PRU00169"/>
    </source>
</evidence>
<keyword evidence="3" id="KW-0238">DNA-binding</keyword>
<protein>
    <submittedName>
        <fullName evidence="8">Response regulator transcription factor</fullName>
    </submittedName>
</protein>